<comment type="caution">
    <text evidence="3">The sequence shown here is derived from an EMBL/GenBank/DDBJ whole genome shotgun (WGS) entry which is preliminary data.</text>
</comment>
<evidence type="ECO:0000256" key="1">
    <source>
        <dbReference type="ARBA" id="ARBA00008164"/>
    </source>
</evidence>
<keyword evidence="4" id="KW-1185">Reference proteome</keyword>
<dbReference type="PANTHER" id="PTHR43327:SF10">
    <property type="entry name" value="STOMATIN-LIKE PROTEIN 2, MITOCHONDRIAL"/>
    <property type="match status" value="1"/>
</dbReference>
<dbReference type="AlphaFoldDB" id="A0ABC8UZF6"/>
<dbReference type="Proteomes" id="UP001642360">
    <property type="component" value="Unassembled WGS sequence"/>
</dbReference>
<proteinExistence type="inferred from homology"/>
<comment type="similarity">
    <text evidence="1">Belongs to the band 7/mec-2 family.</text>
</comment>
<gene>
    <name evidence="3" type="ORF">ILEXP_LOCUS56531</name>
</gene>
<dbReference type="PANTHER" id="PTHR43327">
    <property type="entry name" value="STOMATIN-LIKE PROTEIN 2, MITOCHONDRIAL"/>
    <property type="match status" value="1"/>
</dbReference>
<accession>A0ABC8UZF6</accession>
<organism evidence="3 4">
    <name type="scientific">Ilex paraguariensis</name>
    <name type="common">yerba mate</name>
    <dbReference type="NCBI Taxonomy" id="185542"/>
    <lineage>
        <taxon>Eukaryota</taxon>
        <taxon>Viridiplantae</taxon>
        <taxon>Streptophyta</taxon>
        <taxon>Embryophyta</taxon>
        <taxon>Tracheophyta</taxon>
        <taxon>Spermatophyta</taxon>
        <taxon>Magnoliopsida</taxon>
        <taxon>eudicotyledons</taxon>
        <taxon>Gunneridae</taxon>
        <taxon>Pentapetalae</taxon>
        <taxon>asterids</taxon>
        <taxon>campanulids</taxon>
        <taxon>Aquifoliales</taxon>
        <taxon>Aquifoliaceae</taxon>
        <taxon>Ilex</taxon>
    </lineage>
</organism>
<reference evidence="3 4" key="1">
    <citation type="submission" date="2024-02" db="EMBL/GenBank/DDBJ databases">
        <authorList>
            <person name="Vignale AGUSTIN F."/>
            <person name="Sosa J E."/>
            <person name="Modenutti C."/>
        </authorList>
    </citation>
    <scope>NUCLEOTIDE SEQUENCE [LARGE SCALE GENOMIC DNA]</scope>
</reference>
<feature type="domain" description="STML2-like C-terminal extension" evidence="2">
    <location>
        <begin position="71"/>
        <end position="131"/>
    </location>
</feature>
<name>A0ABC8UZF6_9AQUA</name>
<evidence type="ECO:0000313" key="3">
    <source>
        <dbReference type="EMBL" id="CAK9186049.1"/>
    </source>
</evidence>
<dbReference type="EMBL" id="CAUOFW020009501">
    <property type="protein sequence ID" value="CAK9186049.1"/>
    <property type="molecule type" value="Genomic_DNA"/>
</dbReference>
<sequence length="143" mass="15370">MEMQAKAERKMRAKVLDSEGRRQSAINIAEGKKLSVTLESEAAKMDQVNRAKGEAEAIITSAQATAKGIQEVSRAIEESGGVDAVSLRIAEQYIEAFDKICKEGTLMLLPGNGGDAASMIVQAAAIYKKVSNKFDESPSSSYR</sequence>
<dbReference type="InterPro" id="IPR050710">
    <property type="entry name" value="Band7/mec-2_domain"/>
</dbReference>
<evidence type="ECO:0000313" key="4">
    <source>
        <dbReference type="Proteomes" id="UP001642360"/>
    </source>
</evidence>
<dbReference type="Pfam" id="PF16200">
    <property type="entry name" value="Band_7_C"/>
    <property type="match status" value="1"/>
</dbReference>
<dbReference type="InterPro" id="IPR032435">
    <property type="entry name" value="STML2-like_C"/>
</dbReference>
<evidence type="ECO:0000259" key="2">
    <source>
        <dbReference type="Pfam" id="PF16200"/>
    </source>
</evidence>
<protein>
    <recommendedName>
        <fullName evidence="2">STML2-like C-terminal extension domain-containing protein</fullName>
    </recommendedName>
</protein>